<comment type="caution">
    <text evidence="15">The sequence shown here is derived from an EMBL/GenBank/DDBJ whole genome shotgun (WGS) entry which is preliminary data.</text>
</comment>
<dbReference type="GO" id="GO:0003723">
    <property type="term" value="F:RNA binding"/>
    <property type="evidence" value="ECO:0007669"/>
    <property type="project" value="InterPro"/>
</dbReference>
<comment type="similarity">
    <text evidence="5">Belongs to the RNase HII family.</text>
</comment>
<comment type="subcellular location">
    <subcellularLocation>
        <location evidence="4">Cytoplasm</location>
    </subcellularLocation>
</comment>
<sequence>MLEAQGYQRIAGIDEAGRGSLAGPVVAAAVILPCHIEAPWLSQVKDSKQLSPAKREILFHHIHEVAISIGIGIAPHEVIDAQGIIKATRLAMKLAIDQLSPPPESLLIDYMRLPEVPLPQKGITNGDSLCFSIACASIMAKVSRDHLMIELDGIYPGYGLAQHKGYGTKEHLACLGKLGPAPIHRQSFKPVKDIIHRDK</sequence>
<dbReference type="NCBIfam" id="NF000595">
    <property type="entry name" value="PRK00015.1-3"/>
    <property type="match status" value="1"/>
</dbReference>
<organism evidence="15">
    <name type="scientific">marine sediment metagenome</name>
    <dbReference type="NCBI Taxonomy" id="412755"/>
    <lineage>
        <taxon>unclassified sequences</taxon>
        <taxon>metagenomes</taxon>
        <taxon>ecological metagenomes</taxon>
    </lineage>
</organism>
<keyword evidence="13" id="KW-0464">Manganese</keyword>
<accession>X1PYN7</accession>
<dbReference type="InterPro" id="IPR022898">
    <property type="entry name" value="RNase_HII"/>
</dbReference>
<evidence type="ECO:0000256" key="4">
    <source>
        <dbReference type="ARBA" id="ARBA00004496"/>
    </source>
</evidence>
<evidence type="ECO:0000256" key="13">
    <source>
        <dbReference type="ARBA" id="ARBA00023211"/>
    </source>
</evidence>
<dbReference type="CDD" id="cd07182">
    <property type="entry name" value="RNase_HII_bacteria_HII_like"/>
    <property type="match status" value="1"/>
</dbReference>
<dbReference type="InterPro" id="IPR024567">
    <property type="entry name" value="RNase_HII/HIII_dom"/>
</dbReference>
<reference evidence="15" key="1">
    <citation type="journal article" date="2014" name="Front. Microbiol.">
        <title>High frequency of phylogenetically diverse reductive dehalogenase-homologous genes in deep subseafloor sedimentary metagenomes.</title>
        <authorList>
            <person name="Kawai M."/>
            <person name="Futagami T."/>
            <person name="Toyoda A."/>
            <person name="Takaki Y."/>
            <person name="Nishi S."/>
            <person name="Hori S."/>
            <person name="Arai W."/>
            <person name="Tsubouchi T."/>
            <person name="Morono Y."/>
            <person name="Uchiyama I."/>
            <person name="Ito T."/>
            <person name="Fujiyama A."/>
            <person name="Inagaki F."/>
            <person name="Takami H."/>
        </authorList>
    </citation>
    <scope>NUCLEOTIDE SEQUENCE</scope>
    <source>
        <strain evidence="15">Expedition CK06-06</strain>
    </source>
</reference>
<dbReference type="EMBL" id="BARV01029973">
    <property type="protein sequence ID" value="GAI36069.1"/>
    <property type="molecule type" value="Genomic_DNA"/>
</dbReference>
<evidence type="ECO:0000256" key="6">
    <source>
        <dbReference type="ARBA" id="ARBA00012180"/>
    </source>
</evidence>
<dbReference type="NCBIfam" id="NF000594">
    <property type="entry name" value="PRK00015.1-1"/>
    <property type="match status" value="1"/>
</dbReference>
<evidence type="ECO:0000259" key="14">
    <source>
        <dbReference type="PROSITE" id="PS51975"/>
    </source>
</evidence>
<dbReference type="InterPro" id="IPR012337">
    <property type="entry name" value="RNaseH-like_sf"/>
</dbReference>
<dbReference type="GO" id="GO:0046872">
    <property type="term" value="F:metal ion binding"/>
    <property type="evidence" value="ECO:0007669"/>
    <property type="project" value="UniProtKB-KW"/>
</dbReference>
<evidence type="ECO:0000256" key="3">
    <source>
        <dbReference type="ARBA" id="ARBA00001946"/>
    </source>
</evidence>
<dbReference type="GO" id="GO:0005737">
    <property type="term" value="C:cytoplasm"/>
    <property type="evidence" value="ECO:0007669"/>
    <property type="project" value="UniProtKB-SubCell"/>
</dbReference>
<evidence type="ECO:0000256" key="2">
    <source>
        <dbReference type="ARBA" id="ARBA00001936"/>
    </source>
</evidence>
<evidence type="ECO:0000313" key="15">
    <source>
        <dbReference type="EMBL" id="GAI36069.1"/>
    </source>
</evidence>
<gene>
    <name evidence="15" type="ORF">S06H3_47687</name>
</gene>
<evidence type="ECO:0000256" key="11">
    <source>
        <dbReference type="ARBA" id="ARBA00022759"/>
    </source>
</evidence>
<evidence type="ECO:0000256" key="9">
    <source>
        <dbReference type="ARBA" id="ARBA00022722"/>
    </source>
</evidence>
<dbReference type="SUPFAM" id="SSF53098">
    <property type="entry name" value="Ribonuclease H-like"/>
    <property type="match status" value="1"/>
</dbReference>
<keyword evidence="12" id="KW-0378">Hydrolase</keyword>
<evidence type="ECO:0000256" key="10">
    <source>
        <dbReference type="ARBA" id="ARBA00022723"/>
    </source>
</evidence>
<keyword evidence="10" id="KW-0479">Metal-binding</keyword>
<dbReference type="GO" id="GO:0032299">
    <property type="term" value="C:ribonuclease H2 complex"/>
    <property type="evidence" value="ECO:0007669"/>
    <property type="project" value="TreeGrafter"/>
</dbReference>
<evidence type="ECO:0000256" key="1">
    <source>
        <dbReference type="ARBA" id="ARBA00000077"/>
    </source>
</evidence>
<dbReference type="GO" id="GO:0004523">
    <property type="term" value="F:RNA-DNA hybrid ribonuclease activity"/>
    <property type="evidence" value="ECO:0007669"/>
    <property type="project" value="UniProtKB-EC"/>
</dbReference>
<comment type="cofactor">
    <cofactor evidence="2">
        <name>Mn(2+)</name>
        <dbReference type="ChEBI" id="CHEBI:29035"/>
    </cofactor>
</comment>
<evidence type="ECO:0000256" key="7">
    <source>
        <dbReference type="ARBA" id="ARBA00019179"/>
    </source>
</evidence>
<dbReference type="AlphaFoldDB" id="X1PYN7"/>
<dbReference type="PROSITE" id="PS51975">
    <property type="entry name" value="RNASE_H_2"/>
    <property type="match status" value="1"/>
</dbReference>
<evidence type="ECO:0000256" key="8">
    <source>
        <dbReference type="ARBA" id="ARBA00022490"/>
    </source>
</evidence>
<dbReference type="InterPro" id="IPR001352">
    <property type="entry name" value="RNase_HII/HIII"/>
</dbReference>
<comment type="catalytic activity">
    <reaction evidence="1">
        <text>Endonucleolytic cleavage to 5'-phosphomonoester.</text>
        <dbReference type="EC" id="3.1.26.4"/>
    </reaction>
</comment>
<proteinExistence type="inferred from homology"/>
<evidence type="ECO:0000256" key="12">
    <source>
        <dbReference type="ARBA" id="ARBA00022801"/>
    </source>
</evidence>
<dbReference type="Gene3D" id="3.30.420.10">
    <property type="entry name" value="Ribonuclease H-like superfamily/Ribonuclease H"/>
    <property type="match status" value="1"/>
</dbReference>
<dbReference type="EC" id="3.1.26.4" evidence="6"/>
<dbReference type="InterPro" id="IPR036397">
    <property type="entry name" value="RNaseH_sf"/>
</dbReference>
<dbReference type="Pfam" id="PF01351">
    <property type="entry name" value="RNase_HII"/>
    <property type="match status" value="1"/>
</dbReference>
<keyword evidence="11" id="KW-0255">Endonuclease</keyword>
<dbReference type="GO" id="GO:0006298">
    <property type="term" value="P:mismatch repair"/>
    <property type="evidence" value="ECO:0007669"/>
    <property type="project" value="TreeGrafter"/>
</dbReference>
<dbReference type="PANTHER" id="PTHR10954:SF18">
    <property type="entry name" value="RIBONUCLEASE HII"/>
    <property type="match status" value="1"/>
</dbReference>
<comment type="cofactor">
    <cofactor evidence="3">
        <name>Mg(2+)</name>
        <dbReference type="ChEBI" id="CHEBI:18420"/>
    </cofactor>
</comment>
<dbReference type="PANTHER" id="PTHR10954">
    <property type="entry name" value="RIBONUCLEASE H2 SUBUNIT A"/>
    <property type="match status" value="1"/>
</dbReference>
<protein>
    <recommendedName>
        <fullName evidence="7">Ribonuclease HII</fullName>
        <ecNumber evidence="6">3.1.26.4</ecNumber>
    </recommendedName>
</protein>
<dbReference type="GO" id="GO:0043137">
    <property type="term" value="P:DNA replication, removal of RNA primer"/>
    <property type="evidence" value="ECO:0007669"/>
    <property type="project" value="TreeGrafter"/>
</dbReference>
<feature type="domain" description="RNase H type-2" evidence="14">
    <location>
        <begin position="8"/>
        <end position="199"/>
    </location>
</feature>
<name>X1PYN7_9ZZZZ</name>
<dbReference type="HAMAP" id="MF_00052_B">
    <property type="entry name" value="RNase_HII_B"/>
    <property type="match status" value="1"/>
</dbReference>
<keyword evidence="8" id="KW-0963">Cytoplasm</keyword>
<evidence type="ECO:0000256" key="5">
    <source>
        <dbReference type="ARBA" id="ARBA00007383"/>
    </source>
</evidence>
<keyword evidence="9" id="KW-0540">Nuclease</keyword>